<dbReference type="GO" id="GO:0006935">
    <property type="term" value="P:chemotaxis"/>
    <property type="evidence" value="ECO:0007669"/>
    <property type="project" value="UniProtKB-KW"/>
</dbReference>
<dbReference type="Pfam" id="PF13690">
    <property type="entry name" value="CheX"/>
    <property type="match status" value="1"/>
</dbReference>
<dbReference type="RefSeq" id="WP_089275054.1">
    <property type="nucleotide sequence ID" value="NZ_FZOC01000006.1"/>
</dbReference>
<dbReference type="InterPro" id="IPR028051">
    <property type="entry name" value="CheX-like_dom"/>
</dbReference>
<reference evidence="3 4" key="1">
    <citation type="submission" date="2017-06" db="EMBL/GenBank/DDBJ databases">
        <authorList>
            <person name="Kim H.J."/>
            <person name="Triplett B.A."/>
        </authorList>
    </citation>
    <scope>NUCLEOTIDE SEQUENCE [LARGE SCALE GENOMIC DNA]</scope>
    <source>
        <strain evidence="3 4">DSM 13116</strain>
    </source>
</reference>
<dbReference type="AlphaFoldDB" id="A0A239BYZ2"/>
<keyword evidence="4" id="KW-1185">Reference proteome</keyword>
<dbReference type="Proteomes" id="UP000198324">
    <property type="component" value="Unassembled WGS sequence"/>
</dbReference>
<protein>
    <submittedName>
        <fullName evidence="3">Chemotaxis protein CheX</fullName>
    </submittedName>
</protein>
<proteinExistence type="predicted"/>
<dbReference type="OrthoDB" id="9790435at2"/>
<dbReference type="EMBL" id="FZOC01000006">
    <property type="protein sequence ID" value="SNS12638.1"/>
    <property type="molecule type" value="Genomic_DNA"/>
</dbReference>
<dbReference type="PANTHER" id="PTHR39452:SF1">
    <property type="entry name" value="CHEY-P PHOSPHATASE CHEX"/>
    <property type="match status" value="1"/>
</dbReference>
<gene>
    <name evidence="3" type="ORF">SAMN04488503_2861</name>
</gene>
<organism evidence="3 4">
    <name type="scientific">Humidesulfovibrio mexicanus</name>
    <dbReference type="NCBI Taxonomy" id="147047"/>
    <lineage>
        <taxon>Bacteria</taxon>
        <taxon>Pseudomonadati</taxon>
        <taxon>Thermodesulfobacteriota</taxon>
        <taxon>Desulfovibrionia</taxon>
        <taxon>Desulfovibrionales</taxon>
        <taxon>Desulfovibrionaceae</taxon>
        <taxon>Humidesulfovibrio</taxon>
    </lineage>
</organism>
<name>A0A239BYZ2_9BACT</name>
<dbReference type="SUPFAM" id="SSF103039">
    <property type="entry name" value="CheC-like"/>
    <property type="match status" value="1"/>
</dbReference>
<evidence type="ECO:0000256" key="1">
    <source>
        <dbReference type="ARBA" id="ARBA00022500"/>
    </source>
</evidence>
<dbReference type="PANTHER" id="PTHR39452">
    <property type="entry name" value="CHEY-P PHOSPHATASE CHEX"/>
    <property type="match status" value="1"/>
</dbReference>
<evidence type="ECO:0000313" key="3">
    <source>
        <dbReference type="EMBL" id="SNS12638.1"/>
    </source>
</evidence>
<accession>A0A239BYZ2</accession>
<dbReference type="Gene3D" id="3.40.1550.10">
    <property type="entry name" value="CheC-like"/>
    <property type="match status" value="1"/>
</dbReference>
<dbReference type="InterPro" id="IPR028976">
    <property type="entry name" value="CheC-like_sf"/>
</dbReference>
<feature type="domain" description="Chemotaxis phosphatase CheX-like" evidence="2">
    <location>
        <begin position="42"/>
        <end position="139"/>
    </location>
</feature>
<evidence type="ECO:0000259" key="2">
    <source>
        <dbReference type="Pfam" id="PF13690"/>
    </source>
</evidence>
<sequence>MDVELAKPFVKAATDVIGTMAFITPRPGKPFVKKNTIATGDVTGLVGLTGDGKKGSVSISFQKSCAVAMVKNMLGDDIQDILQDVKDAVGEITNMISGQARAGLAEKGLVLQGSTPTVIMGDNHSITHIAKSPIMAIPFDTDAGSFTIEFCFE</sequence>
<keyword evidence="1" id="KW-0145">Chemotaxis</keyword>
<dbReference type="CDD" id="cd17906">
    <property type="entry name" value="CheX"/>
    <property type="match status" value="1"/>
</dbReference>
<evidence type="ECO:0000313" key="4">
    <source>
        <dbReference type="Proteomes" id="UP000198324"/>
    </source>
</evidence>
<dbReference type="InterPro" id="IPR038756">
    <property type="entry name" value="CheX-like"/>
</dbReference>